<organism evidence="1 2">
    <name type="scientific">Gordonia soli NBRC 108243</name>
    <dbReference type="NCBI Taxonomy" id="1223545"/>
    <lineage>
        <taxon>Bacteria</taxon>
        <taxon>Bacillati</taxon>
        <taxon>Actinomycetota</taxon>
        <taxon>Actinomycetes</taxon>
        <taxon>Mycobacteriales</taxon>
        <taxon>Gordoniaceae</taxon>
        <taxon>Gordonia</taxon>
    </lineage>
</organism>
<dbReference type="EMBL" id="BANX01000014">
    <property type="protein sequence ID" value="GAC68244.1"/>
    <property type="molecule type" value="Genomic_DNA"/>
</dbReference>
<accession>M0QIG3</accession>
<reference evidence="1 2" key="1">
    <citation type="submission" date="2013-01" db="EMBL/GenBank/DDBJ databases">
        <title>Whole genome shotgun sequence of Gordonia soli NBRC 108243.</title>
        <authorList>
            <person name="Isaki-Nakamura S."/>
            <person name="Hosoyama A."/>
            <person name="Tsuchikane K."/>
            <person name="Ando Y."/>
            <person name="Baba S."/>
            <person name="Ohji S."/>
            <person name="Hamada M."/>
            <person name="Tamura T."/>
            <person name="Yamazoe A."/>
            <person name="Yamazaki S."/>
            <person name="Fujita N."/>
        </authorList>
    </citation>
    <scope>NUCLEOTIDE SEQUENCE [LARGE SCALE GENOMIC DNA]</scope>
    <source>
        <strain evidence="1 2">NBRC 108243</strain>
    </source>
</reference>
<dbReference type="GO" id="GO:0003677">
    <property type="term" value="F:DNA binding"/>
    <property type="evidence" value="ECO:0007669"/>
    <property type="project" value="InterPro"/>
</dbReference>
<evidence type="ECO:0000313" key="1">
    <source>
        <dbReference type="EMBL" id="GAC68244.1"/>
    </source>
</evidence>
<proteinExistence type="predicted"/>
<keyword evidence="2" id="KW-1185">Reference proteome</keyword>
<dbReference type="AlphaFoldDB" id="M0QIG3"/>
<comment type="caution">
    <text evidence="1">The sequence shown here is derived from an EMBL/GenBank/DDBJ whole genome shotgun (WGS) entry which is preliminary data.</text>
</comment>
<dbReference type="InterPro" id="IPR010982">
    <property type="entry name" value="Lambda_DNA-bd_dom_sf"/>
</dbReference>
<dbReference type="Gene3D" id="1.10.260.40">
    <property type="entry name" value="lambda repressor-like DNA-binding domains"/>
    <property type="match status" value="1"/>
</dbReference>
<evidence type="ECO:0000313" key="2">
    <source>
        <dbReference type="Proteomes" id="UP000011666"/>
    </source>
</evidence>
<name>M0QIG3_9ACTN</name>
<evidence type="ECO:0008006" key="3">
    <source>
        <dbReference type="Google" id="ProtNLM"/>
    </source>
</evidence>
<dbReference type="RefSeq" id="WP_007620219.1">
    <property type="nucleotide sequence ID" value="NZ_BANX01000014.1"/>
</dbReference>
<sequence length="96" mass="9899">MDSSRGANPMDQSFFASRVNALFAGNTTIDSADVISAANDLGHVVSAEEIAEIRSGECADPSFAAVAAIAAAFRVSLTYFTASTDLDSSLFSSIAN</sequence>
<gene>
    <name evidence="1" type="ORF">GS4_14_00750</name>
</gene>
<protein>
    <recommendedName>
        <fullName evidence="3">HTH cro/C1-type domain-containing protein</fullName>
    </recommendedName>
</protein>
<dbReference type="Proteomes" id="UP000011666">
    <property type="component" value="Unassembled WGS sequence"/>
</dbReference>